<dbReference type="Proteomes" id="UP000049855">
    <property type="component" value="Unassembled WGS sequence"/>
</dbReference>
<sequence length="68" mass="7639">MPDPRYEDNPFILITVKEALAGTRQHNGGIGACLVCEATGEIVERSPNQQHMPYFRSDLHAEMVVLDR</sequence>
<keyword evidence="2" id="KW-1185">Reference proteome</keyword>
<organism evidence="1 2">
    <name type="scientific">Sporomusa ovata</name>
    <dbReference type="NCBI Taxonomy" id="2378"/>
    <lineage>
        <taxon>Bacteria</taxon>
        <taxon>Bacillati</taxon>
        <taxon>Bacillota</taxon>
        <taxon>Negativicutes</taxon>
        <taxon>Selenomonadales</taxon>
        <taxon>Sporomusaceae</taxon>
        <taxon>Sporomusa</taxon>
    </lineage>
</organism>
<dbReference type="EC" id="3.5.4.1" evidence="1"/>
<dbReference type="SUPFAM" id="SSF53927">
    <property type="entry name" value="Cytidine deaminase-like"/>
    <property type="match status" value="1"/>
</dbReference>
<protein>
    <submittedName>
        <fullName evidence="1">Cytosine deaminase</fullName>
        <ecNumber evidence="1">3.5.4.1</ecNumber>
    </submittedName>
</protein>
<keyword evidence="1" id="KW-0378">Hydrolase</keyword>
<gene>
    <name evidence="1" type="ORF">SpAn4DRAFT_3829</name>
</gene>
<name>A0A0U1KXC2_9FIRM</name>
<proteinExistence type="predicted"/>
<dbReference type="Gene3D" id="3.40.140.10">
    <property type="entry name" value="Cytidine Deaminase, domain 2"/>
    <property type="match status" value="1"/>
</dbReference>
<evidence type="ECO:0000313" key="1">
    <source>
        <dbReference type="EMBL" id="CQR71324.1"/>
    </source>
</evidence>
<reference evidence="2" key="1">
    <citation type="submission" date="2015-03" db="EMBL/GenBank/DDBJ databases">
        <authorList>
            <person name="Nijsse Bart"/>
        </authorList>
    </citation>
    <scope>NUCLEOTIDE SEQUENCE [LARGE SCALE GENOMIC DNA]</scope>
</reference>
<dbReference type="InterPro" id="IPR016193">
    <property type="entry name" value="Cytidine_deaminase-like"/>
</dbReference>
<dbReference type="GO" id="GO:0004131">
    <property type="term" value="F:cytosine deaminase activity"/>
    <property type="evidence" value="ECO:0007669"/>
    <property type="project" value="UniProtKB-EC"/>
</dbReference>
<evidence type="ECO:0000313" key="2">
    <source>
        <dbReference type="Proteomes" id="UP000049855"/>
    </source>
</evidence>
<accession>A0A0U1KXC2</accession>
<dbReference type="EMBL" id="CTRP01000004">
    <property type="protein sequence ID" value="CQR71324.1"/>
    <property type="molecule type" value="Genomic_DNA"/>
</dbReference>
<dbReference type="RefSeq" id="WP_028971646.1">
    <property type="nucleotide sequence ID" value="NZ_CTRP01000004.1"/>
</dbReference>
<dbReference type="AlphaFoldDB" id="A0A0U1KXC2"/>